<gene>
    <name evidence="6" type="primary">LOC101874280</name>
</gene>
<dbReference type="Ensembl" id="ENSMUNT00000008385.2">
    <property type="protein sequence ID" value="ENSMUNP00000007242.2"/>
    <property type="gene ID" value="ENSMUNG00000005792.2"/>
</dbReference>
<feature type="coiled-coil region" evidence="1">
    <location>
        <begin position="787"/>
        <end position="818"/>
    </location>
</feature>
<feature type="compositionally biased region" description="Low complexity" evidence="2">
    <location>
        <begin position="1769"/>
        <end position="1780"/>
    </location>
</feature>
<dbReference type="Pfam" id="PF07539">
    <property type="entry name" value="UTP20_N"/>
    <property type="match status" value="1"/>
</dbReference>
<dbReference type="InterPro" id="IPR016024">
    <property type="entry name" value="ARM-type_fold"/>
</dbReference>
<keyword evidence="7" id="KW-1185">Reference proteome</keyword>
<protein>
    <submittedName>
        <fullName evidence="6">Uncharacterized protein</fullName>
    </submittedName>
</protein>
<dbReference type="Pfam" id="PF23099">
    <property type="entry name" value="UTP20_C"/>
    <property type="match status" value="1"/>
</dbReference>
<feature type="domain" description="U3 small nucleolar RNA-associated protein 20 N-terminal" evidence="3">
    <location>
        <begin position="944"/>
        <end position="1565"/>
    </location>
</feature>
<feature type="region of interest" description="Disordered" evidence="2">
    <location>
        <begin position="1760"/>
        <end position="1788"/>
    </location>
</feature>
<dbReference type="InterPro" id="IPR046523">
    <property type="entry name" value="UTP20_dom"/>
</dbReference>
<dbReference type="SUPFAM" id="SSF48371">
    <property type="entry name" value="ARM repeat"/>
    <property type="match status" value="2"/>
</dbReference>
<reference evidence="6" key="3">
    <citation type="submission" date="2025-09" db="UniProtKB">
        <authorList>
            <consortium name="Ensembl"/>
        </authorList>
    </citation>
    <scope>IDENTIFICATION</scope>
</reference>
<dbReference type="Proteomes" id="UP000694405">
    <property type="component" value="Chromosome 5"/>
</dbReference>
<dbReference type="InterPro" id="IPR057525">
    <property type="entry name" value="UTP20_C"/>
</dbReference>
<dbReference type="GO" id="GO:0032040">
    <property type="term" value="C:small-subunit processome"/>
    <property type="evidence" value="ECO:0007669"/>
    <property type="project" value="TreeGrafter"/>
</dbReference>
<organism evidence="6 7">
    <name type="scientific">Melopsittacus undulatus</name>
    <name type="common">Budgerigar</name>
    <name type="synonym">Psittacus undulatus</name>
    <dbReference type="NCBI Taxonomy" id="13146"/>
    <lineage>
        <taxon>Eukaryota</taxon>
        <taxon>Metazoa</taxon>
        <taxon>Chordata</taxon>
        <taxon>Craniata</taxon>
        <taxon>Vertebrata</taxon>
        <taxon>Euteleostomi</taxon>
        <taxon>Archelosauria</taxon>
        <taxon>Archosauria</taxon>
        <taxon>Dinosauria</taxon>
        <taxon>Saurischia</taxon>
        <taxon>Theropoda</taxon>
        <taxon>Coelurosauria</taxon>
        <taxon>Aves</taxon>
        <taxon>Neognathae</taxon>
        <taxon>Neoaves</taxon>
        <taxon>Telluraves</taxon>
        <taxon>Australaves</taxon>
        <taxon>Psittaciformes</taxon>
        <taxon>Psittaculidae</taxon>
        <taxon>Melopsittacus</taxon>
    </lineage>
</organism>
<dbReference type="GO" id="GO:0030686">
    <property type="term" value="C:90S preribosome"/>
    <property type="evidence" value="ECO:0007669"/>
    <property type="project" value="TreeGrafter"/>
</dbReference>
<evidence type="ECO:0000256" key="1">
    <source>
        <dbReference type="SAM" id="Coils"/>
    </source>
</evidence>
<name>A0A8C6J2F2_MELUD</name>
<evidence type="ECO:0000259" key="3">
    <source>
        <dbReference type="Pfam" id="PF07539"/>
    </source>
</evidence>
<dbReference type="PANTHER" id="PTHR17695">
    <property type="entry name" value="SMALL SUBUNIT PROCESSOME COMPONENT 20 HOMOLOG"/>
    <property type="match status" value="1"/>
</dbReference>
<dbReference type="InterPro" id="IPR011430">
    <property type="entry name" value="UTP20_N"/>
</dbReference>
<reference evidence="6" key="1">
    <citation type="submission" date="2020-03" db="EMBL/GenBank/DDBJ databases">
        <title>Melopsittacus undulatus (budgerigar) genome, bMelUnd1, maternal haplotype with Z.</title>
        <authorList>
            <person name="Gedman G."/>
            <person name="Mountcastle J."/>
            <person name="Haase B."/>
            <person name="Formenti G."/>
            <person name="Wright T."/>
            <person name="Apodaca J."/>
            <person name="Pelan S."/>
            <person name="Chow W."/>
            <person name="Rhie A."/>
            <person name="Howe K."/>
            <person name="Fedrigo O."/>
            <person name="Jarvis E.D."/>
        </authorList>
    </citation>
    <scope>NUCLEOTIDE SEQUENCE [LARGE SCALE GENOMIC DNA]</scope>
</reference>
<dbReference type="PANTHER" id="PTHR17695:SF11">
    <property type="entry name" value="SMALL SUBUNIT PROCESSOME COMPONENT 20 HOMOLOG"/>
    <property type="match status" value="1"/>
</dbReference>
<feature type="domain" description="U3 small nucleolar RNA-associated protein 20" evidence="4">
    <location>
        <begin position="1844"/>
        <end position="2060"/>
    </location>
</feature>
<sequence>MAWFGRNLKPHPVPIPCRRQEHLPLDQVAPSPVQPGLGHCQGWGSHSFSGQSMPVSHHPHKTCPFVLQFLTFSERLSNVNIDIIHRIDRTGSYAEELETYFSEGLRKWRELNLTQHFVQFYNEVANKCQSFNQLVYYQSAIVQSLKTHLQVKGSLAYQPLLDLVVQLARDLQADFYPHFHDFFLAIIKLLDTQDTDLLEWAFTSLSYLYKYLWRLMVKDIHNIYSLYSTLLAHHKLHIRNFAAESFVFLMRKVSDKNAIFNLMFGDLGEHPEKVEGVGQLLFEMCKGVRNMFHSCAEVAMKLILSKLGPVTEEEIELPWVTVGEAFEQMIRSAVVHIHKEHFDIVFKCLEGSLLDLQRKITKANCAMVSEQMQRILQAYLILVEHANGSKISLPEDVCRILIKMLQTPDLSSSCCKTLLKTISSFLLAENVFLPDSLTKEAIEKVFASGFERRFLLDFSEAMFTMEQFERHFLPYFLAYIERCFSGTDALAKDEAMAILAKLILVKAEPPTIGSMPFEKYPLTFTESQQTSKRPGGKAEELVLDHVLSLIHLPEKEDITDLSQPWVALVILPHIRPMDKANTLHRVTNFIDSLFTAIDKGSLCKGSLFVACQAVSTLLSLAESSEILHLLPVERVKSLVTTFPSDPSALLLADLYYTRLAFYGCQEPLSQGNLMDLFEKLHPNISTGVSKVRLLTVRILNHFENLPSTQIEVGTGKFQTVFAILLQAELVPATVNDYREKLLYLRKLRCDIVQPGIPSGSLQEVNCTSDACSHAKEMENKQFWKVFYEHLEKAATYAEMELQNELDEQEESIAETESEKMPEGGVGAVFLEQLWTRTDCSERLDHTNFRFLLWKALDKFPDRVEPRSRELSPLLLRFVRNEYYPADSLVAPSQDLRKRTSDTVAAKEIPGEEVNDVAMEEEEEEEKEEGEPITAGLPKRKTRRAAAKQLIAHLQVFSKFSNPRALYLEQKLNALYTQLLSHQDQNVQRIALDCIMTYKHPHLLPYRENLQRLLEDKSFKEEIVHFSISEETAVVKMEHRPDLIPVLMRILYGRMRNKTGSKTQGKSSAGTRMSIVLRFLAGSLPEEIRMFLDLLFEAVKQFSDGPCETAVLRSMSELDLAKVLPLGRQHSLFNGLEVVLKNMGHLIHQYLPEILQILLCMTAVVSCILQQREKVQPRLINPLKNLRRLGLKLVVEFFSDWETYSFSVEEINAVFHAVVWPQVCRLASESQYSPTFLLKLIHTWSKNPRYFPLLAKQQPDHPECDILTNVFAVLSAKNLSEATSNLVMDIADSLLNSPDFEPTEQVSSLSVTDCAVTVTGDGTEETLTLGCHLVMPHVPAILQYFSKTMLNMEKVKKKKYRAQVSKELSILSKISKFIQEKSQNSMLVSLLLPFLYQSNMDTEIDILETVQNLLQHCSNPTSFLKPLAKLFSVIQNKLSRHKLCLVFQTLSDLDSELKYITDVVKLNAFDQRHLDDIDFDVRLSAFQSITARIKEMQKVDIDFLIPVLHNCFYTIQLGDMALSDNASLCLTSFIHRLAEIDHTDDDYKELIQHTLLESVRRGLKSKTESIQQDYTSLLSCLIQTFPANPEFRDLVQLTNCHDPDMDFFENMKHMQIHRRARALRKLAKHLMEKKLVLSSKSLQNYIMPYATTAIFNEKMLKHENMVTASVEVVGAVCHHLSWSAYLYHLKHFIHVLQTGQISPKLGVSLLETVLEAFHFDYETLEKQLVTIDNEEAAAMDLEPAVEAEAMELEHSEGEEVVEEMEGKNFPEQPAEPEQGAETSEDAEQVTKPVSFLPRNKEELECLIKHIQDTVTVNILPKLHRCIVAKVKRDEEHKLVKSNVVNDDEVVRIPLAFAMVRMMQCLPKEVMEANLPSILLKVCTFLRNRFQEIRDIARNTLTKIMEVLGVQYLLYILKEMQSTLVHGYQLHVLTFTVNLLLKGLTTRLSAGDLDPCLDILIEIFNQELFGNVAEEKEVKGIVSKVMEARKNKSYDSYEILGKFIGKGQMTKLILPLKEILESTTSLKIVRKVHEALRHIMQGLIFNTDMNAESLLLLSHGLISENLPLLTEKAKKQAAPPPDPRLQPESCLLLQPTPTRGGQKARVSSRTNTYILVDSGLRLLHMSLKRSKVNSSEEHALEMLDPFVLLLLDCLKSMDVKVITGALQCLVWILKFPLPSISTNLEPLIKQLFLLLKEFAKTGIAKGQNFHLVVSCFKCVTILVKNAKSQITSKQLQVLLGFAEEDIYDSSRQATAFGLLKAILSRKLIVPEIDDVLKKVAQLAITGQSEPVRVQCRQIYLKYILDYPLGDKLKPNLDFILAQLEYEYETGRESALEMIAYLLDTFPKDLLHKYCGLFFLSLCMMMINDDSAKCKKMAALTCKSLLSKISKEKQDLMFSLVSEWFQSKKSSHRRLAAQACGLFVEVNGVMFERRLEAVLSLIEKEINPVKFEDITEEEEEKAADRLLFSFLVLVTKLITECNLIHLTKNSEVLSNIWGHVQSHLWYPHSWVWLTATEIFGLLFASYKPEDLVNKWRERKAGKRKKMSVELSASTAFLSAELDKKMKELTFAFCHQLQSKFLDLSLGEQVIKNLLFVAKVLYLLAPPSEECKEVKGDLGCEVVEQEASEDEKDISAQGEEEKEDKGQPATLLWLMKKLSLMAKREAAYSPKVPLKRSCIFKFLGAISVDLGKDRIMPYLPTILTPLYRELNSTYAEQDPTLKNLSQEIVELLKKLVGLEAFSLAFSSVQKQANQKRAMRKKQRALQTVANPDIAARRKLKRHKNKAETRKRKIESLRPTYKAKRARSHALKDLAMVE</sequence>
<dbReference type="InterPro" id="IPR011989">
    <property type="entry name" value="ARM-like"/>
</dbReference>
<proteinExistence type="predicted"/>
<dbReference type="Gene3D" id="1.25.10.10">
    <property type="entry name" value="Leucine-rich Repeat Variant"/>
    <property type="match status" value="2"/>
</dbReference>
<feature type="domain" description="U3 small nucleolar RNA-associated protein 20 C-terminal" evidence="5">
    <location>
        <begin position="2410"/>
        <end position="2790"/>
    </location>
</feature>
<keyword evidence="1" id="KW-0175">Coiled coil</keyword>
<evidence type="ECO:0000313" key="6">
    <source>
        <dbReference type="Ensembl" id="ENSMUNP00000007242.2"/>
    </source>
</evidence>
<dbReference type="FunFam" id="1.25.10.10:FF:001599">
    <property type="entry name" value="Uncharacterized protein"/>
    <property type="match status" value="1"/>
</dbReference>
<accession>A0A8V5G150</accession>
<evidence type="ECO:0000256" key="2">
    <source>
        <dbReference type="SAM" id="MobiDB-lite"/>
    </source>
</evidence>
<evidence type="ECO:0000259" key="4">
    <source>
        <dbReference type="Pfam" id="PF20416"/>
    </source>
</evidence>
<evidence type="ECO:0000259" key="5">
    <source>
        <dbReference type="Pfam" id="PF23099"/>
    </source>
</evidence>
<reference evidence="6" key="2">
    <citation type="submission" date="2025-08" db="UniProtKB">
        <authorList>
            <consortium name="Ensembl"/>
        </authorList>
    </citation>
    <scope>IDENTIFICATION</scope>
</reference>
<dbReference type="InterPro" id="IPR052575">
    <property type="entry name" value="SSU_processome_comp_20"/>
</dbReference>
<dbReference type="Pfam" id="PF20416">
    <property type="entry name" value="UTP20"/>
    <property type="match status" value="1"/>
</dbReference>
<evidence type="ECO:0000313" key="7">
    <source>
        <dbReference type="Proteomes" id="UP000694405"/>
    </source>
</evidence>
<accession>A0A8C6J2F2</accession>